<feature type="transmembrane region" description="Helical" evidence="1">
    <location>
        <begin position="68"/>
        <end position="90"/>
    </location>
</feature>
<gene>
    <name evidence="2" type="ORF">B0T22DRAFT_448124</name>
</gene>
<evidence type="ECO:0000256" key="1">
    <source>
        <dbReference type="SAM" id="Phobius"/>
    </source>
</evidence>
<organism evidence="2 3">
    <name type="scientific">Podospora appendiculata</name>
    <dbReference type="NCBI Taxonomy" id="314037"/>
    <lineage>
        <taxon>Eukaryota</taxon>
        <taxon>Fungi</taxon>
        <taxon>Dikarya</taxon>
        <taxon>Ascomycota</taxon>
        <taxon>Pezizomycotina</taxon>
        <taxon>Sordariomycetes</taxon>
        <taxon>Sordariomycetidae</taxon>
        <taxon>Sordariales</taxon>
        <taxon>Podosporaceae</taxon>
        <taxon>Podospora</taxon>
    </lineage>
</organism>
<keyword evidence="1" id="KW-0812">Transmembrane</keyword>
<keyword evidence="3" id="KW-1185">Reference proteome</keyword>
<dbReference type="AlphaFoldDB" id="A0AAE0XG52"/>
<evidence type="ECO:0008006" key="4">
    <source>
        <dbReference type="Google" id="ProtNLM"/>
    </source>
</evidence>
<feature type="transmembrane region" description="Helical" evidence="1">
    <location>
        <begin position="12"/>
        <end position="31"/>
    </location>
</feature>
<sequence length="99" mass="11477">MHGKGGEDETLRFYLCSPYLALFFFSSFSFVDWGGRQTKAPLETMRRRFTIWKGGKDKKKNSRNARALWVNHPLAVVVLLLLYTCMQVHIVHCTLELVV</sequence>
<keyword evidence="1" id="KW-0472">Membrane</keyword>
<evidence type="ECO:0000313" key="3">
    <source>
        <dbReference type="Proteomes" id="UP001270362"/>
    </source>
</evidence>
<comment type="caution">
    <text evidence="2">The sequence shown here is derived from an EMBL/GenBank/DDBJ whole genome shotgun (WGS) entry which is preliminary data.</text>
</comment>
<keyword evidence="1" id="KW-1133">Transmembrane helix</keyword>
<dbReference type="EMBL" id="JAULSO010000001">
    <property type="protein sequence ID" value="KAK3692765.1"/>
    <property type="molecule type" value="Genomic_DNA"/>
</dbReference>
<proteinExistence type="predicted"/>
<dbReference type="Proteomes" id="UP001270362">
    <property type="component" value="Unassembled WGS sequence"/>
</dbReference>
<accession>A0AAE0XG52</accession>
<reference evidence="2" key="1">
    <citation type="journal article" date="2023" name="Mol. Phylogenet. Evol.">
        <title>Genome-scale phylogeny and comparative genomics of the fungal order Sordariales.</title>
        <authorList>
            <person name="Hensen N."/>
            <person name="Bonometti L."/>
            <person name="Westerberg I."/>
            <person name="Brannstrom I.O."/>
            <person name="Guillou S."/>
            <person name="Cros-Aarteil S."/>
            <person name="Calhoun S."/>
            <person name="Haridas S."/>
            <person name="Kuo A."/>
            <person name="Mondo S."/>
            <person name="Pangilinan J."/>
            <person name="Riley R."/>
            <person name="LaButti K."/>
            <person name="Andreopoulos B."/>
            <person name="Lipzen A."/>
            <person name="Chen C."/>
            <person name="Yan M."/>
            <person name="Daum C."/>
            <person name="Ng V."/>
            <person name="Clum A."/>
            <person name="Steindorff A."/>
            <person name="Ohm R.A."/>
            <person name="Martin F."/>
            <person name="Silar P."/>
            <person name="Natvig D.O."/>
            <person name="Lalanne C."/>
            <person name="Gautier V."/>
            <person name="Ament-Velasquez S.L."/>
            <person name="Kruys A."/>
            <person name="Hutchinson M.I."/>
            <person name="Powell A.J."/>
            <person name="Barry K."/>
            <person name="Miller A.N."/>
            <person name="Grigoriev I.V."/>
            <person name="Debuchy R."/>
            <person name="Gladieux P."/>
            <person name="Hiltunen Thoren M."/>
            <person name="Johannesson H."/>
        </authorList>
    </citation>
    <scope>NUCLEOTIDE SEQUENCE</scope>
    <source>
        <strain evidence="2">CBS 314.62</strain>
    </source>
</reference>
<evidence type="ECO:0000313" key="2">
    <source>
        <dbReference type="EMBL" id="KAK3692765.1"/>
    </source>
</evidence>
<name>A0AAE0XG52_9PEZI</name>
<reference evidence="2" key="2">
    <citation type="submission" date="2023-06" db="EMBL/GenBank/DDBJ databases">
        <authorList>
            <consortium name="Lawrence Berkeley National Laboratory"/>
            <person name="Haridas S."/>
            <person name="Hensen N."/>
            <person name="Bonometti L."/>
            <person name="Westerberg I."/>
            <person name="Brannstrom I.O."/>
            <person name="Guillou S."/>
            <person name="Cros-Aarteil S."/>
            <person name="Calhoun S."/>
            <person name="Kuo A."/>
            <person name="Mondo S."/>
            <person name="Pangilinan J."/>
            <person name="Riley R."/>
            <person name="Labutti K."/>
            <person name="Andreopoulos B."/>
            <person name="Lipzen A."/>
            <person name="Chen C."/>
            <person name="Yanf M."/>
            <person name="Daum C."/>
            <person name="Ng V."/>
            <person name="Clum A."/>
            <person name="Steindorff A."/>
            <person name="Ohm R."/>
            <person name="Martin F."/>
            <person name="Silar P."/>
            <person name="Natvig D."/>
            <person name="Lalanne C."/>
            <person name="Gautier V."/>
            <person name="Ament-Velasquez S.L."/>
            <person name="Kruys A."/>
            <person name="Hutchinson M.I."/>
            <person name="Powell A.J."/>
            <person name="Barry K."/>
            <person name="Miller A.N."/>
            <person name="Grigoriev I.V."/>
            <person name="Debuchy R."/>
            <person name="Gladieux P."/>
            <person name="Thoren M.H."/>
            <person name="Johannesson H."/>
        </authorList>
    </citation>
    <scope>NUCLEOTIDE SEQUENCE</scope>
    <source>
        <strain evidence="2">CBS 314.62</strain>
    </source>
</reference>
<protein>
    <recommendedName>
        <fullName evidence="4">Transmembrane protein</fullName>
    </recommendedName>
</protein>